<dbReference type="EMBL" id="FWFW01000002">
    <property type="protein sequence ID" value="SLN22570.1"/>
    <property type="molecule type" value="Genomic_DNA"/>
</dbReference>
<keyword evidence="2" id="KW-1003">Cell membrane</keyword>
<evidence type="ECO:0000256" key="2">
    <source>
        <dbReference type="ARBA" id="ARBA00022475"/>
    </source>
</evidence>
<feature type="transmembrane region" description="Helical" evidence="6">
    <location>
        <begin position="87"/>
        <end position="110"/>
    </location>
</feature>
<feature type="transmembrane region" description="Helical" evidence="6">
    <location>
        <begin position="329"/>
        <end position="349"/>
    </location>
</feature>
<dbReference type="PANTHER" id="PTHR33529:SF6">
    <property type="entry name" value="YJGP_YJGQ FAMILY PERMEASE"/>
    <property type="match status" value="1"/>
</dbReference>
<name>A0A1Y5RTQ8_9RHOB</name>
<comment type="subcellular location">
    <subcellularLocation>
        <location evidence="1">Cell membrane</location>
        <topology evidence="1">Multi-pass membrane protein</topology>
    </subcellularLocation>
</comment>
<keyword evidence="3 6" id="KW-0812">Transmembrane</keyword>
<evidence type="ECO:0000313" key="7">
    <source>
        <dbReference type="EMBL" id="SLN22570.1"/>
    </source>
</evidence>
<evidence type="ECO:0000256" key="3">
    <source>
        <dbReference type="ARBA" id="ARBA00022692"/>
    </source>
</evidence>
<organism evidence="7 8">
    <name type="scientific">Pacificibacter marinus</name>
    <dbReference type="NCBI Taxonomy" id="658057"/>
    <lineage>
        <taxon>Bacteria</taxon>
        <taxon>Pseudomonadati</taxon>
        <taxon>Pseudomonadota</taxon>
        <taxon>Alphaproteobacteria</taxon>
        <taxon>Rhodobacterales</taxon>
        <taxon>Roseobacteraceae</taxon>
        <taxon>Pacificibacter</taxon>
    </lineage>
</organism>
<reference evidence="7 8" key="1">
    <citation type="submission" date="2017-03" db="EMBL/GenBank/DDBJ databases">
        <authorList>
            <person name="Afonso C.L."/>
            <person name="Miller P.J."/>
            <person name="Scott M.A."/>
            <person name="Spackman E."/>
            <person name="Goraichik I."/>
            <person name="Dimitrov K.M."/>
            <person name="Suarez D.L."/>
            <person name="Swayne D.E."/>
        </authorList>
    </citation>
    <scope>NUCLEOTIDE SEQUENCE [LARGE SCALE GENOMIC DNA]</scope>
    <source>
        <strain evidence="7 8">CECT 7971</strain>
    </source>
</reference>
<protein>
    <submittedName>
        <fullName evidence="7">Putative permease YjgP/YjgQ family protein</fullName>
    </submittedName>
</protein>
<evidence type="ECO:0000256" key="6">
    <source>
        <dbReference type="SAM" id="Phobius"/>
    </source>
</evidence>
<feature type="transmembrane region" description="Helical" evidence="6">
    <location>
        <begin position="299"/>
        <end position="317"/>
    </location>
</feature>
<keyword evidence="4 6" id="KW-1133">Transmembrane helix</keyword>
<evidence type="ECO:0000313" key="8">
    <source>
        <dbReference type="Proteomes" id="UP000193307"/>
    </source>
</evidence>
<evidence type="ECO:0000256" key="4">
    <source>
        <dbReference type="ARBA" id="ARBA00022989"/>
    </source>
</evidence>
<dbReference type="AlphaFoldDB" id="A0A1Y5RTQ8"/>
<feature type="transmembrane region" description="Helical" evidence="6">
    <location>
        <begin position="43"/>
        <end position="66"/>
    </location>
</feature>
<dbReference type="InterPro" id="IPR005495">
    <property type="entry name" value="LptG/LptF_permease"/>
</dbReference>
<dbReference type="PANTHER" id="PTHR33529">
    <property type="entry name" value="SLR0882 PROTEIN-RELATED"/>
    <property type="match status" value="1"/>
</dbReference>
<dbReference type="Pfam" id="PF03739">
    <property type="entry name" value="LptF_LptG"/>
    <property type="match status" value="1"/>
</dbReference>
<keyword evidence="8" id="KW-1185">Reference proteome</keyword>
<dbReference type="GO" id="GO:0015920">
    <property type="term" value="P:lipopolysaccharide transport"/>
    <property type="evidence" value="ECO:0007669"/>
    <property type="project" value="TreeGrafter"/>
</dbReference>
<keyword evidence="5 6" id="KW-0472">Membrane</keyword>
<dbReference type="GO" id="GO:0043190">
    <property type="term" value="C:ATP-binding cassette (ABC) transporter complex"/>
    <property type="evidence" value="ECO:0007669"/>
    <property type="project" value="TreeGrafter"/>
</dbReference>
<sequence length="366" mass="39692">MLLFGLFSLILVLVFWVNKAVSLLDTMMGDGQSIAAFLKITSLGLPILIADVLPITAFIAAVFTVNRMSSESELIVVQASGFSPWRLARPVLVFGFIASLMVASVTHILGPMAQHELSVKQAELSRDVTARLLTEGTFVHPVTGITFYVREIPPSGELLDIYLSDSRSNTQRTNFLARRALIVKEDDGPVLLMFDGESQSYNVQSKKLAVTTFDSFAYGLGDLLGSASTGTRQLRAIPSQELIMTPTQIMTETGATRVELRKTVHERMEKALLATVAPLIGFAALIAGGFSRFGLWRQIFLAFGLLVVVKSIDSAAISAARRASENWPLLYVPILAGLAIAGVLLWYAANPNVLRKLPPRAAGDTP</sequence>
<accession>A0A1Y5RTQ8</accession>
<dbReference type="Proteomes" id="UP000193307">
    <property type="component" value="Unassembled WGS sequence"/>
</dbReference>
<evidence type="ECO:0000256" key="5">
    <source>
        <dbReference type="ARBA" id="ARBA00023136"/>
    </source>
</evidence>
<dbReference type="STRING" id="658057.SAMN04488032_11743"/>
<feature type="transmembrane region" description="Helical" evidence="6">
    <location>
        <begin position="271"/>
        <end position="293"/>
    </location>
</feature>
<evidence type="ECO:0000256" key="1">
    <source>
        <dbReference type="ARBA" id="ARBA00004651"/>
    </source>
</evidence>
<gene>
    <name evidence="7" type="ORF">PAM7971_00692</name>
</gene>
<proteinExistence type="predicted"/>